<dbReference type="OrthoDB" id="6766506at2759"/>
<feature type="compositionally biased region" description="Low complexity" evidence="1">
    <location>
        <begin position="689"/>
        <end position="701"/>
    </location>
</feature>
<evidence type="ECO:0000313" key="5">
    <source>
        <dbReference type="Proteomes" id="UP000801492"/>
    </source>
</evidence>
<feature type="region of interest" description="Disordered" evidence="1">
    <location>
        <begin position="762"/>
        <end position="888"/>
    </location>
</feature>
<feature type="domain" description="Bridge-like lipid transfer protein family member 1 middle region" evidence="3">
    <location>
        <begin position="1053"/>
        <end position="1305"/>
    </location>
</feature>
<dbReference type="InterPro" id="IPR047104">
    <property type="entry name" value="BLTP1_N"/>
</dbReference>
<dbReference type="InterPro" id="IPR033616">
    <property type="entry name" value="BLTP1"/>
</dbReference>
<feature type="domain" description="Bridge-like lipid transfer protein family member 1 N-terminal" evidence="2">
    <location>
        <begin position="6"/>
        <end position="244"/>
    </location>
</feature>
<feature type="compositionally biased region" description="Basic and acidic residues" evidence="1">
    <location>
        <begin position="1374"/>
        <end position="1393"/>
    </location>
</feature>
<sequence>DGTQKFDPTMLKSDKVTVELEIGPSVLLLYGTALRNFLNFKENIFGEDQMFIDMQSSNLGGENQSNSESKTDDLSNLPLELQEDFDERYYRPLEVDVSIIMHDIQAHLLKYCTENDPPCPVILIERFGFEMKKRYDQTELQLLVSPSVLLISDNVNRPSKDNQLTQGRLTLSALQVRGHAMFSNIGRSLDEDTIEYAWLLEIQLGKLSGRLTSPQLHSLVVCLETLVLLMGDAENELNSPKNVSALNQIQTTTKTKRTTQNISQNVQHTIQQFLQPKSSSSNTSNKITQQVNSINGMQAKSENTTKGARKSEIEKFKQSDSMSREKGKSAGLSNKTEEDINSYDVHKLKYKFCRVAVDAIDFWLVESGTALQLWISPVRLATCNLHGKQVGSGLSCIIYSMSLRQMVWQPHKYSHSKQPADNNNDLWLEVGAVNFGPLIIESAMSLESKDPSLHTIQQKFLKMHDAKWKKLWFLWPDLNKTIDKCGCIGGCTFFGSNRNGERFFKPSRKDLDDGLNIAAFSVNDAGKDPGFGQSILHEGLLIFRTPPYIVNEISLQDTSGYFKSHLPITKTADSPIVATLERERKVRNVDVRASFSSPMSLNERKVSRRFSSTSIRSKDVPYSRLVDTYATVLPVKLDSDSKLHFEKGKSVLNVPESELLPKNSISDSKLAVDYFSAAQNVEQKSVTSGVSSDVSAGSSQSKQKTVNVSESHHSLSAKMSSDEQLQKDIQRTVSISSENQSEAFFSADEDLNINSRSSSLRNSMISSGSTLTRQDSSCTPQSHKKYSSELSIVTDRGNTPHSQEKAQISTSVPNSVPEPTKTKLSTHRSDHEIHTPEHRSFGQLDDTHRTVQGLVTPHRYPNGSRSVSPRFSTRGRSSVSPSTQDSVLQDHLVDSSDSYSSTSYVSAVGSQEDLTLIDLHMQVNRQIMDSPMLMSSYVGHLSQLRCLNWSHGSIGTNSCDAFSIPLFQKNDDGKLVYVGGRFVPIMETLTEGVTSFKLITRTDYPESPISSGKTPTFPYASVWDQNIEDIQAEIKSGSLQEEELLSSQADAGTRTSIIVKLKGDLDIMISPLLLESLQRFVDALTPTVANLHPSTVINHLHASCISQVEASNVLKKTVNIPLLEQKEGNSLTECGVYEETIKSQLQAAIMLPKINVTLLQVSIVEEIISFSALDNIRDLTCVSLFSVCFDNITAKLHFDKQTREILQTFHRPAVVQMGNQKVLTKAKAFLLGQHNNTIGDIIRGEPVSIESCEGQQEQLVVCLSVGKVHAQLRRLRNESSILDDAVITAIPSYFSKVLFTCTRMEPIHRGLDYYLQPPPSSNDTSIHHESESHQGDAVKSEEWDHVETKASTLKPGERQSHAQKSADKNSQGQKGDENAPKTKDKHECPEESQAKNVSNTKDSGNVSSGIIELKIVWFNFAAPPRAPITRKIDYTRLDWNLLSTASPAINAWMNPSNRFAIRVVHMMRSMYRRSTAIVACLMAEALDVQGIHMPTKSRYGILTLLSKTLQEDPSCQLCTILQKYILQTDSAAIEANLRESDLPQLSTLRQVCFNSAFLNLEITVYKVVTNVLRMVG</sequence>
<feature type="compositionally biased region" description="Polar residues" evidence="1">
    <location>
        <begin position="770"/>
        <end position="781"/>
    </location>
</feature>
<feature type="compositionally biased region" description="Polar residues" evidence="1">
    <location>
        <begin position="863"/>
        <end position="887"/>
    </location>
</feature>
<protein>
    <recommendedName>
        <fullName evidence="6">Fragile site-associated protein C-terminal domain-containing protein</fullName>
    </recommendedName>
</protein>
<evidence type="ECO:0000259" key="3">
    <source>
        <dbReference type="Pfam" id="PF25039"/>
    </source>
</evidence>
<gene>
    <name evidence="4" type="ORF">ILUMI_10228</name>
</gene>
<reference evidence="4" key="1">
    <citation type="submission" date="2019-08" db="EMBL/GenBank/DDBJ databases">
        <title>The genome of the North American firefly Photinus pyralis.</title>
        <authorList>
            <consortium name="Photinus pyralis genome working group"/>
            <person name="Fallon T.R."/>
            <person name="Sander Lower S.E."/>
            <person name="Weng J.-K."/>
        </authorList>
    </citation>
    <scope>NUCLEOTIDE SEQUENCE</scope>
    <source>
        <strain evidence="4">TRF0915ILg1</strain>
        <tissue evidence="4">Whole body</tissue>
    </source>
</reference>
<comment type="caution">
    <text evidence="4">The sequence shown here is derived from an EMBL/GenBank/DDBJ whole genome shotgun (WGS) entry which is preliminary data.</text>
</comment>
<feature type="compositionally biased region" description="Basic and acidic residues" evidence="1">
    <location>
        <begin position="827"/>
        <end position="849"/>
    </location>
</feature>
<keyword evidence="5" id="KW-1185">Reference proteome</keyword>
<feature type="region of interest" description="Disordered" evidence="1">
    <location>
        <begin position="1314"/>
        <end position="1403"/>
    </location>
</feature>
<feature type="domain" description="Bridge-like lipid transfer protein family member 1 middle region" evidence="3">
    <location>
        <begin position="1393"/>
        <end position="1554"/>
    </location>
</feature>
<evidence type="ECO:0008006" key="6">
    <source>
        <dbReference type="Google" id="ProtNLM"/>
    </source>
</evidence>
<name>A0A8K0GBN7_IGNLU</name>
<feature type="compositionally biased region" description="Polar residues" evidence="1">
    <location>
        <begin position="1394"/>
        <end position="1403"/>
    </location>
</feature>
<evidence type="ECO:0000256" key="1">
    <source>
        <dbReference type="SAM" id="MobiDB-lite"/>
    </source>
</evidence>
<feature type="compositionally biased region" description="Basic and acidic residues" evidence="1">
    <location>
        <begin position="1325"/>
        <end position="1348"/>
    </location>
</feature>
<dbReference type="EMBL" id="VTPC01005492">
    <property type="protein sequence ID" value="KAF2895947.1"/>
    <property type="molecule type" value="Genomic_DNA"/>
</dbReference>
<dbReference type="Proteomes" id="UP000801492">
    <property type="component" value="Unassembled WGS sequence"/>
</dbReference>
<proteinExistence type="predicted"/>
<evidence type="ECO:0000313" key="4">
    <source>
        <dbReference type="EMBL" id="KAF2895947.1"/>
    </source>
</evidence>
<dbReference type="Pfam" id="PF25039">
    <property type="entry name" value="BLTP1_M"/>
    <property type="match status" value="2"/>
</dbReference>
<feature type="compositionally biased region" description="Polar residues" evidence="1">
    <location>
        <begin position="56"/>
        <end position="68"/>
    </location>
</feature>
<feature type="region of interest" description="Disordered" evidence="1">
    <location>
        <begin position="56"/>
        <end position="75"/>
    </location>
</feature>
<accession>A0A8K0GBN7</accession>
<organism evidence="4 5">
    <name type="scientific">Ignelater luminosus</name>
    <name type="common">Cucubano</name>
    <name type="synonym">Pyrophorus luminosus</name>
    <dbReference type="NCBI Taxonomy" id="2038154"/>
    <lineage>
        <taxon>Eukaryota</taxon>
        <taxon>Metazoa</taxon>
        <taxon>Ecdysozoa</taxon>
        <taxon>Arthropoda</taxon>
        <taxon>Hexapoda</taxon>
        <taxon>Insecta</taxon>
        <taxon>Pterygota</taxon>
        <taxon>Neoptera</taxon>
        <taxon>Endopterygota</taxon>
        <taxon>Coleoptera</taxon>
        <taxon>Polyphaga</taxon>
        <taxon>Elateriformia</taxon>
        <taxon>Elateroidea</taxon>
        <taxon>Elateridae</taxon>
        <taxon>Agrypninae</taxon>
        <taxon>Pyrophorini</taxon>
        <taxon>Ignelater</taxon>
    </lineage>
</organism>
<feature type="compositionally biased region" description="Basic and acidic residues" evidence="1">
    <location>
        <begin position="1355"/>
        <end position="1367"/>
    </location>
</feature>
<feature type="compositionally biased region" description="Polar residues" evidence="1">
    <location>
        <begin position="788"/>
        <end position="814"/>
    </location>
</feature>
<evidence type="ECO:0000259" key="2">
    <source>
        <dbReference type="Pfam" id="PF20413"/>
    </source>
</evidence>
<dbReference type="InterPro" id="IPR056741">
    <property type="entry name" value="BLTP1_M"/>
</dbReference>
<dbReference type="Pfam" id="PF20413">
    <property type="entry name" value="BLTP1_N"/>
    <property type="match status" value="1"/>
</dbReference>
<feature type="compositionally biased region" description="Polar residues" evidence="1">
    <location>
        <begin position="291"/>
        <end position="306"/>
    </location>
</feature>
<feature type="non-terminal residue" evidence="4">
    <location>
        <position position="1576"/>
    </location>
</feature>
<dbReference type="PANTHER" id="PTHR31640:SF1">
    <property type="entry name" value="BRIDGE-LIKE LIPID TRANSFER PROTEIN FAMILY MEMBER 1"/>
    <property type="match status" value="1"/>
</dbReference>
<feature type="region of interest" description="Disordered" evidence="1">
    <location>
        <begin position="291"/>
        <end position="333"/>
    </location>
</feature>
<dbReference type="PANTHER" id="PTHR31640">
    <property type="entry name" value="TRANSMEMBRANE PROTEIN KIAA1109"/>
    <property type="match status" value="1"/>
</dbReference>
<dbReference type="GO" id="GO:0098793">
    <property type="term" value="C:presynapse"/>
    <property type="evidence" value="ECO:0007669"/>
    <property type="project" value="GOC"/>
</dbReference>
<feature type="compositionally biased region" description="Basic and acidic residues" evidence="1">
    <location>
        <begin position="309"/>
        <end position="328"/>
    </location>
</feature>
<dbReference type="GO" id="GO:0048488">
    <property type="term" value="P:synaptic vesicle endocytosis"/>
    <property type="evidence" value="ECO:0007669"/>
    <property type="project" value="TreeGrafter"/>
</dbReference>
<feature type="region of interest" description="Disordered" evidence="1">
    <location>
        <begin position="689"/>
        <end position="727"/>
    </location>
</feature>